<organism evidence="1">
    <name type="scientific">Thermosporothrix sp. COM3</name>
    <dbReference type="NCBI Taxonomy" id="2490863"/>
    <lineage>
        <taxon>Bacteria</taxon>
        <taxon>Bacillati</taxon>
        <taxon>Chloroflexota</taxon>
        <taxon>Ktedonobacteria</taxon>
        <taxon>Ktedonobacterales</taxon>
        <taxon>Thermosporotrichaceae</taxon>
        <taxon>Thermosporothrix</taxon>
    </lineage>
</organism>
<gene>
    <name evidence="1" type="ORF">KTC_58310</name>
</gene>
<dbReference type="InterPro" id="IPR043746">
    <property type="entry name" value="DUF5691"/>
</dbReference>
<name>A0A455STN7_9CHLR</name>
<protein>
    <submittedName>
        <fullName evidence="1">Uncharacterized protein</fullName>
    </submittedName>
</protein>
<sequence>MNKLITTAIVGTGQIPQPDITTGTPVDTLSQQLSGDIERKLLLTAGVLSNYQQAGQKAPENTVSFSPAPPERLPVFAPASSALETIITNSQKEHFKGLLLDACRQLQAHKLILPFHLMPQVLNPGLTHQNRIQLRYHLAAVLGERGRWLSQFYPEWSWVATYQALHEQDPTTLHTLWQEEGQSFRHEVLRRVRAIEPDTAREWLQTSWNEEKAEARALFVSVLSDQLSEKDLPFLEKAFSDRSARVCGEIAKLLVRIPQTAFARKVYEQAPEFLTIANGTCKIHTLSDIGEPWLTPTKNQPTNATVQLLALVPPRIWEERTGLTPEGIINSAEGTRTMLIEILAAATILHRDVRWSRALLDRFYREDDMDMLRMSSEVVVELCELIPAEEAEAYMERVLTARGFWLYVLPTLPQPWSENLSARILDTVRSQSTQNRFWREQLDLFAAGIAPSYLAQAIETLQQAKEQVKEGYYIESALEKTIEAIQIRKNLIEELP</sequence>
<dbReference type="EMBL" id="AP019376">
    <property type="protein sequence ID" value="BBH91080.1"/>
    <property type="molecule type" value="Genomic_DNA"/>
</dbReference>
<dbReference type="AlphaFoldDB" id="A0A455STN7"/>
<dbReference type="Pfam" id="PF18944">
    <property type="entry name" value="DUF5691"/>
    <property type="match status" value="1"/>
</dbReference>
<accession>A0A455STN7</accession>
<proteinExistence type="predicted"/>
<reference evidence="1" key="1">
    <citation type="submission" date="2018-12" db="EMBL/GenBank/DDBJ databases">
        <title>Novel natural products biosynthetic potential of the class Ktedonobacteria.</title>
        <authorList>
            <person name="Zheng Y."/>
            <person name="Saitou A."/>
            <person name="Wang C.M."/>
            <person name="Toyoda A."/>
            <person name="Minakuchi Y."/>
            <person name="Sekiguchi Y."/>
            <person name="Ueda K."/>
            <person name="Takano H."/>
            <person name="Sakai Y."/>
            <person name="Yokota A."/>
            <person name="Yabe S."/>
        </authorList>
    </citation>
    <scope>NUCLEOTIDE SEQUENCE</scope>
    <source>
        <strain evidence="1">COM3</strain>
    </source>
</reference>
<evidence type="ECO:0000313" key="1">
    <source>
        <dbReference type="EMBL" id="BBH91080.1"/>
    </source>
</evidence>